<dbReference type="EMBL" id="MCFG01000003">
    <property type="protein sequence ID" value="ORX87982.1"/>
    <property type="molecule type" value="Genomic_DNA"/>
</dbReference>
<evidence type="ECO:0000256" key="5">
    <source>
        <dbReference type="ARBA" id="ARBA00020603"/>
    </source>
</evidence>
<dbReference type="InterPro" id="IPR008930">
    <property type="entry name" value="Terpenoid_cyclase/PrenylTrfase"/>
</dbReference>
<evidence type="ECO:0000313" key="16">
    <source>
        <dbReference type="EMBL" id="ORX87982.1"/>
    </source>
</evidence>
<keyword evidence="6" id="KW-0637">Prenyltransferase</keyword>
<dbReference type="FunFam" id="1.50.10.20:FF:000005">
    <property type="entry name" value="Geranylgeranyl transferase type-1 subunit beta"/>
    <property type="match status" value="1"/>
</dbReference>
<dbReference type="InterPro" id="IPR045089">
    <property type="entry name" value="PGGT1B-like"/>
</dbReference>
<keyword evidence="7 16" id="KW-0808">Transferase</keyword>
<feature type="domain" description="Prenyltransferase alpha-alpha toroid" evidence="15">
    <location>
        <begin position="7"/>
        <end position="327"/>
    </location>
</feature>
<evidence type="ECO:0000256" key="14">
    <source>
        <dbReference type="ARBA" id="ARBA00078363"/>
    </source>
</evidence>
<evidence type="ECO:0000256" key="13">
    <source>
        <dbReference type="ARBA" id="ARBA00065714"/>
    </source>
</evidence>
<dbReference type="GO" id="GO:0005953">
    <property type="term" value="C:CAAX-protein geranylgeranyltransferase complex"/>
    <property type="evidence" value="ECO:0007669"/>
    <property type="project" value="EnsemblFungi"/>
</dbReference>
<evidence type="ECO:0000256" key="11">
    <source>
        <dbReference type="ARBA" id="ARBA00022842"/>
    </source>
</evidence>
<evidence type="ECO:0000256" key="3">
    <source>
        <dbReference type="ARBA" id="ARBA00010497"/>
    </source>
</evidence>
<evidence type="ECO:0000256" key="1">
    <source>
        <dbReference type="ARBA" id="ARBA00001946"/>
    </source>
</evidence>
<comment type="cofactor">
    <cofactor evidence="2">
        <name>Zn(2+)</name>
        <dbReference type="ChEBI" id="CHEBI:29105"/>
    </cofactor>
</comment>
<dbReference type="AlphaFoldDB" id="A0A1Y1XQG7"/>
<proteinExistence type="inferred from homology"/>
<keyword evidence="10" id="KW-0862">Zinc</keyword>
<evidence type="ECO:0000256" key="8">
    <source>
        <dbReference type="ARBA" id="ARBA00022723"/>
    </source>
</evidence>
<comment type="cofactor">
    <cofactor evidence="1">
        <name>Mg(2+)</name>
        <dbReference type="ChEBI" id="CHEBI:18420"/>
    </cofactor>
</comment>
<comment type="similarity">
    <text evidence="3">Belongs to the protein prenyltransferase subunit beta family.</text>
</comment>
<evidence type="ECO:0000256" key="9">
    <source>
        <dbReference type="ARBA" id="ARBA00022737"/>
    </source>
</evidence>
<dbReference type="STRING" id="1754192.A0A1Y1XQG7"/>
<dbReference type="GO" id="GO:0004662">
    <property type="term" value="F:CAAX-protein geranylgeranyltransferase activity"/>
    <property type="evidence" value="ECO:0007669"/>
    <property type="project" value="UniProtKB-EC"/>
</dbReference>
<dbReference type="PANTHER" id="PTHR11774">
    <property type="entry name" value="GERANYLGERANYL TRANSFERASE TYPE BETA SUBUNIT"/>
    <property type="match status" value="1"/>
</dbReference>
<protein>
    <recommendedName>
        <fullName evidence="5">Geranylgeranyl transferase type-1 subunit beta</fullName>
        <ecNumber evidence="4">2.5.1.59</ecNumber>
    </recommendedName>
    <alternativeName>
        <fullName evidence="12">Geranylgeranyl transferase type I subunit beta</fullName>
    </alternativeName>
    <alternativeName>
        <fullName evidence="14">Type I protein geranyl-geranyltransferase subunit beta</fullName>
    </alternativeName>
</protein>
<keyword evidence="17" id="KW-1185">Reference proteome</keyword>
<keyword evidence="11" id="KW-0460">Magnesium</keyword>
<keyword evidence="9" id="KW-0677">Repeat</keyword>
<dbReference type="GO" id="GO:0046872">
    <property type="term" value="F:metal ion binding"/>
    <property type="evidence" value="ECO:0007669"/>
    <property type="project" value="UniProtKB-KW"/>
</dbReference>
<comment type="subunit">
    <text evidence="13">Heterodimer of FNTA and PGGT1B. PGGT1B mediates interaction with substrate peptides.</text>
</comment>
<dbReference type="Gene3D" id="1.50.10.20">
    <property type="match status" value="1"/>
</dbReference>
<name>A0A1Y1XQG7_9FUNG</name>
<reference evidence="16 17" key="1">
    <citation type="submission" date="2016-08" db="EMBL/GenBank/DDBJ databases">
        <title>A Parts List for Fungal Cellulosomes Revealed by Comparative Genomics.</title>
        <authorList>
            <consortium name="DOE Joint Genome Institute"/>
            <person name="Haitjema C.H."/>
            <person name="Gilmore S.P."/>
            <person name="Henske J.K."/>
            <person name="Solomon K.V."/>
            <person name="De Groot R."/>
            <person name="Kuo A."/>
            <person name="Mondo S.J."/>
            <person name="Salamov A.A."/>
            <person name="Labutti K."/>
            <person name="Zhao Z."/>
            <person name="Chiniquy J."/>
            <person name="Barry K."/>
            <person name="Brewer H.M."/>
            <person name="Purvine S.O."/>
            <person name="Wright A.T."/>
            <person name="Boxma B."/>
            <person name="Van Alen T."/>
            <person name="Hackstein J.H."/>
            <person name="Baker S.E."/>
            <person name="Grigoriev I.V."/>
            <person name="O'Malley M.A."/>
        </authorList>
    </citation>
    <scope>NUCLEOTIDE SEQUENCE [LARGE SCALE GENOMIC DNA]</scope>
    <source>
        <strain evidence="16 17">S4</strain>
    </source>
</reference>
<evidence type="ECO:0000259" key="15">
    <source>
        <dbReference type="Pfam" id="PF00432"/>
    </source>
</evidence>
<evidence type="ECO:0000256" key="7">
    <source>
        <dbReference type="ARBA" id="ARBA00022679"/>
    </source>
</evidence>
<dbReference type="InterPro" id="IPR001330">
    <property type="entry name" value="Prenyltrans"/>
</dbReference>
<dbReference type="OrthoDB" id="24893at2759"/>
<sequence>MSEEETFEKNKHIKYFERCFKILPYHYTSADTNRMTFLFFCISGLDLLGALDQVITPEIKQKTIEWIYAQQIHPDPKIGNIGQCGFRGAPFMGHKFEPNATETIHEPYDASNLAMTYTALISLIILGDDLSRVNKKAIIESIAQLQQEDGSFSPVIFGMEYDMRFLYCASVISYILNDWSGINIDKAIDFIKKSQTYDFGISQGQGFESHGGPTFCAIAALSLMGKLDEGLISKKDTLSWCLSRQVNGFQGRANKPPDTCYSFWIGAAIEILGGYEFIDFETHKKFLYSTQTNYGGFTKYPEYEFPDILHSYMGVAALAIIPEKTPEIECLPQLETRLNMSKKTFDKNFPNNVFWKNK</sequence>
<comment type="caution">
    <text evidence="16">The sequence shown here is derived from an EMBL/GenBank/DDBJ whole genome shotgun (WGS) entry which is preliminary data.</text>
</comment>
<evidence type="ECO:0000256" key="10">
    <source>
        <dbReference type="ARBA" id="ARBA00022833"/>
    </source>
</evidence>
<evidence type="ECO:0000256" key="6">
    <source>
        <dbReference type="ARBA" id="ARBA00022602"/>
    </source>
</evidence>
<dbReference type="PANTHER" id="PTHR11774:SF4">
    <property type="entry name" value="GERANYLGERANYL TRANSFERASE TYPE-1 SUBUNIT BETA"/>
    <property type="match status" value="1"/>
</dbReference>
<dbReference type="SUPFAM" id="SSF48239">
    <property type="entry name" value="Terpenoid cyclases/Protein prenyltransferases"/>
    <property type="match status" value="1"/>
</dbReference>
<evidence type="ECO:0000313" key="17">
    <source>
        <dbReference type="Proteomes" id="UP000193944"/>
    </source>
</evidence>
<dbReference type="Pfam" id="PF00432">
    <property type="entry name" value="Prenyltrans"/>
    <property type="match status" value="1"/>
</dbReference>
<reference evidence="16 17" key="2">
    <citation type="submission" date="2016-08" db="EMBL/GenBank/DDBJ databases">
        <title>Pervasive Adenine N6-methylation of Active Genes in Fungi.</title>
        <authorList>
            <consortium name="DOE Joint Genome Institute"/>
            <person name="Mondo S.J."/>
            <person name="Dannebaum R.O."/>
            <person name="Kuo R.C."/>
            <person name="Labutti K."/>
            <person name="Haridas S."/>
            <person name="Kuo A."/>
            <person name="Salamov A."/>
            <person name="Ahrendt S.R."/>
            <person name="Lipzen A."/>
            <person name="Sullivan W."/>
            <person name="Andreopoulos W.B."/>
            <person name="Clum A."/>
            <person name="Lindquist E."/>
            <person name="Daum C."/>
            <person name="Ramamoorthy G.K."/>
            <person name="Gryganskyi A."/>
            <person name="Culley D."/>
            <person name="Magnuson J.K."/>
            <person name="James T.Y."/>
            <person name="O'Malley M.A."/>
            <person name="Stajich J.E."/>
            <person name="Spatafora J.W."/>
            <person name="Visel A."/>
            <person name="Grigoriev I.V."/>
        </authorList>
    </citation>
    <scope>NUCLEOTIDE SEQUENCE [LARGE SCALE GENOMIC DNA]</scope>
    <source>
        <strain evidence="16 17">S4</strain>
    </source>
</reference>
<organism evidence="16 17">
    <name type="scientific">Anaeromyces robustus</name>
    <dbReference type="NCBI Taxonomy" id="1754192"/>
    <lineage>
        <taxon>Eukaryota</taxon>
        <taxon>Fungi</taxon>
        <taxon>Fungi incertae sedis</taxon>
        <taxon>Chytridiomycota</taxon>
        <taxon>Chytridiomycota incertae sedis</taxon>
        <taxon>Neocallimastigomycetes</taxon>
        <taxon>Neocallimastigales</taxon>
        <taxon>Neocallimastigaceae</taxon>
        <taxon>Anaeromyces</taxon>
    </lineage>
</organism>
<evidence type="ECO:0000256" key="12">
    <source>
        <dbReference type="ARBA" id="ARBA00031713"/>
    </source>
</evidence>
<dbReference type="Proteomes" id="UP000193944">
    <property type="component" value="Unassembled WGS sequence"/>
</dbReference>
<dbReference type="EC" id="2.5.1.59" evidence="4"/>
<evidence type="ECO:0000256" key="4">
    <source>
        <dbReference type="ARBA" id="ARBA00012700"/>
    </source>
</evidence>
<dbReference type="InterPro" id="IPR041960">
    <property type="entry name" value="GGTase_I_beta"/>
</dbReference>
<keyword evidence="8" id="KW-0479">Metal-binding</keyword>
<dbReference type="CDD" id="cd02895">
    <property type="entry name" value="GGTase-I"/>
    <property type="match status" value="1"/>
</dbReference>
<gene>
    <name evidence="16" type="ORF">BCR32DRAFT_227548</name>
</gene>
<accession>A0A1Y1XQG7</accession>
<evidence type="ECO:0000256" key="2">
    <source>
        <dbReference type="ARBA" id="ARBA00001947"/>
    </source>
</evidence>